<dbReference type="EMBL" id="MPUH01001348">
    <property type="protein sequence ID" value="OMJ68330.1"/>
    <property type="molecule type" value="Genomic_DNA"/>
</dbReference>
<feature type="transmembrane region" description="Helical" evidence="2">
    <location>
        <begin position="135"/>
        <end position="154"/>
    </location>
</feature>
<reference evidence="3 4" key="1">
    <citation type="submission" date="2016-11" db="EMBL/GenBank/DDBJ databases">
        <title>The macronuclear genome of Stentor coeruleus: a giant cell with tiny introns.</title>
        <authorList>
            <person name="Slabodnick M."/>
            <person name="Ruby J.G."/>
            <person name="Reiff S.B."/>
            <person name="Swart E.C."/>
            <person name="Gosai S."/>
            <person name="Prabakaran S."/>
            <person name="Witkowska E."/>
            <person name="Larue G.E."/>
            <person name="Fisher S."/>
            <person name="Freeman R.M."/>
            <person name="Gunawardena J."/>
            <person name="Chu W."/>
            <person name="Stover N.A."/>
            <person name="Gregory B.D."/>
            <person name="Nowacki M."/>
            <person name="Derisi J."/>
            <person name="Roy S.W."/>
            <person name="Marshall W.F."/>
            <person name="Sood P."/>
        </authorList>
    </citation>
    <scope>NUCLEOTIDE SEQUENCE [LARGE SCALE GENOMIC DNA]</scope>
    <source>
        <strain evidence="3">WM001</strain>
    </source>
</reference>
<evidence type="ECO:0000313" key="3">
    <source>
        <dbReference type="EMBL" id="OMJ68330.1"/>
    </source>
</evidence>
<keyword evidence="2" id="KW-0812">Transmembrane</keyword>
<dbReference type="Proteomes" id="UP000187209">
    <property type="component" value="Unassembled WGS sequence"/>
</dbReference>
<comment type="caution">
    <text evidence="3">The sequence shown here is derived from an EMBL/GenBank/DDBJ whole genome shotgun (WGS) entry which is preliminary data.</text>
</comment>
<name>A0A1R2AVB2_9CILI</name>
<dbReference type="InterPro" id="IPR009030">
    <property type="entry name" value="Growth_fac_rcpt_cys_sf"/>
</dbReference>
<protein>
    <recommendedName>
        <fullName evidence="5">TNFR-Cys domain-containing protein</fullName>
    </recommendedName>
</protein>
<evidence type="ECO:0000256" key="2">
    <source>
        <dbReference type="SAM" id="Phobius"/>
    </source>
</evidence>
<dbReference type="OrthoDB" id="313494at2759"/>
<evidence type="ECO:0000256" key="1">
    <source>
        <dbReference type="SAM" id="MobiDB-lite"/>
    </source>
</evidence>
<keyword evidence="4" id="KW-1185">Reference proteome</keyword>
<evidence type="ECO:0000313" key="4">
    <source>
        <dbReference type="Proteomes" id="UP000187209"/>
    </source>
</evidence>
<accession>A0A1R2AVB2</accession>
<feature type="compositionally biased region" description="Polar residues" evidence="1">
    <location>
        <begin position="225"/>
        <end position="235"/>
    </location>
</feature>
<keyword evidence="2" id="KW-1133">Transmembrane helix</keyword>
<proteinExistence type="predicted"/>
<feature type="region of interest" description="Disordered" evidence="1">
    <location>
        <begin position="209"/>
        <end position="235"/>
    </location>
</feature>
<dbReference type="AlphaFoldDB" id="A0A1R2AVB2"/>
<keyword evidence="2" id="KW-0472">Membrane</keyword>
<evidence type="ECO:0008006" key="5">
    <source>
        <dbReference type="Google" id="ProtNLM"/>
    </source>
</evidence>
<sequence length="276" mass="30955">MISTASTCNINYCQECSNNICTKCERYKYLDSNNMCCTTSNCHDCSHSNICSVCQDGFILKNSFCCPENCLSCTLDSYCLSCYEGYTPKGGICIECPENCSSCDIDNFCYACKEDYKISLGRSCKAIEKYSNKTYIIYWCVVYGGLILSSLLLYNAHKCFRCIIKSTRNETMDQNPVPQINPCDNISYGAVHAITSSYLEVQDLNENAHEASNNDNNLVEEESKNMSNSNISDKSINLMNEPKNNNFGSRSTKLCWANNEIGGNEQSQDLRASSKY</sequence>
<dbReference type="SUPFAM" id="SSF57184">
    <property type="entry name" value="Growth factor receptor domain"/>
    <property type="match status" value="1"/>
</dbReference>
<organism evidence="3 4">
    <name type="scientific">Stentor coeruleus</name>
    <dbReference type="NCBI Taxonomy" id="5963"/>
    <lineage>
        <taxon>Eukaryota</taxon>
        <taxon>Sar</taxon>
        <taxon>Alveolata</taxon>
        <taxon>Ciliophora</taxon>
        <taxon>Postciliodesmatophora</taxon>
        <taxon>Heterotrichea</taxon>
        <taxon>Heterotrichida</taxon>
        <taxon>Stentoridae</taxon>
        <taxon>Stentor</taxon>
    </lineage>
</organism>
<gene>
    <name evidence="3" type="ORF">SteCoe_34249</name>
</gene>